<gene>
    <name evidence="1" type="ORF">LTR09_013012</name>
</gene>
<evidence type="ECO:0000313" key="2">
    <source>
        <dbReference type="Proteomes" id="UP001271007"/>
    </source>
</evidence>
<protein>
    <submittedName>
        <fullName evidence="1">Uncharacterized protein</fullName>
    </submittedName>
</protein>
<proteinExistence type="predicted"/>
<keyword evidence="2" id="KW-1185">Reference proteome</keyword>
<dbReference type="AlphaFoldDB" id="A0AAJ0G414"/>
<name>A0AAJ0G414_9PEZI</name>
<dbReference type="Proteomes" id="UP001271007">
    <property type="component" value="Unassembled WGS sequence"/>
</dbReference>
<sequence>MDQAQEGSDSSTDVFPGGGIVAVKVPERITKVVRKHGIWKFEVQYQDSTVQREQFSSLSNVQLRDLVAASGSTYFTWDTQWINGVPDELQSEGYRSITDKLQTLVPGNDDIEWDGNSFTYYGTDGRERHLCLSTTCGTDAESQCPTVVADFISDELAKLKHRPTETLSHKDGTEYLGRLLQPICEEHPIALDKILASILPLASYDNAFRRFMRRERPLRMGYEGPRDHDSFVH</sequence>
<comment type="caution">
    <text evidence="1">The sequence shown here is derived from an EMBL/GenBank/DDBJ whole genome shotgun (WGS) entry which is preliminary data.</text>
</comment>
<evidence type="ECO:0000313" key="1">
    <source>
        <dbReference type="EMBL" id="KAK3045351.1"/>
    </source>
</evidence>
<reference evidence="1" key="1">
    <citation type="submission" date="2023-04" db="EMBL/GenBank/DDBJ databases">
        <title>Black Yeasts Isolated from many extreme environments.</title>
        <authorList>
            <person name="Coleine C."/>
            <person name="Stajich J.E."/>
            <person name="Selbmann L."/>
        </authorList>
    </citation>
    <scope>NUCLEOTIDE SEQUENCE</scope>
    <source>
        <strain evidence="1">CCFEE 5312</strain>
    </source>
</reference>
<dbReference type="EMBL" id="JAWDJX010000325">
    <property type="protein sequence ID" value="KAK3045351.1"/>
    <property type="molecule type" value="Genomic_DNA"/>
</dbReference>
<organism evidence="1 2">
    <name type="scientific">Extremus antarcticus</name>
    <dbReference type="NCBI Taxonomy" id="702011"/>
    <lineage>
        <taxon>Eukaryota</taxon>
        <taxon>Fungi</taxon>
        <taxon>Dikarya</taxon>
        <taxon>Ascomycota</taxon>
        <taxon>Pezizomycotina</taxon>
        <taxon>Dothideomycetes</taxon>
        <taxon>Dothideomycetidae</taxon>
        <taxon>Mycosphaerellales</taxon>
        <taxon>Extremaceae</taxon>
        <taxon>Extremus</taxon>
    </lineage>
</organism>
<accession>A0AAJ0G414</accession>